<dbReference type="EMBL" id="GG666473">
    <property type="protein sequence ID" value="EEN66952.1"/>
    <property type="molecule type" value="Genomic_DNA"/>
</dbReference>
<organism>
    <name type="scientific">Branchiostoma floridae</name>
    <name type="common">Florida lancelet</name>
    <name type="synonym">Amphioxus</name>
    <dbReference type="NCBI Taxonomy" id="7739"/>
    <lineage>
        <taxon>Eukaryota</taxon>
        <taxon>Metazoa</taxon>
        <taxon>Chordata</taxon>
        <taxon>Cephalochordata</taxon>
        <taxon>Leptocardii</taxon>
        <taxon>Amphioxiformes</taxon>
        <taxon>Branchiostomatidae</taxon>
        <taxon>Branchiostoma</taxon>
    </lineage>
</organism>
<dbReference type="eggNOG" id="KOG3656">
    <property type="taxonomic scope" value="Eukaryota"/>
</dbReference>
<sequence>MAAFDIFENSTDLDQNDTVGQNLTDDVNRSTATRLKQSVPVIALFGVSYFLIFALCVVGNTLVCFVVIKIPRMRTVTNYFILNLAVSDLLVGIFCMPATLADNVVMGKFTSPSISGFLLTLLTPLPYLHFSNKRSPLLGWPFGDVMCRLVPFMSTASVVASVFTLLAIAVDRFYAVVLPTKPKLKVTVMTKAVITIWMFAITVSLPLMIFNRDEIYEDVQQDATYLVHYCDEQWPATGSWTKDDISKYYSFALFIICYLAPLSIILVLYMIIGYQVWYKSAPGQRASVEAQNALLKKKIKVIKMLIVVVVLFALFWLPLHTIMLLNDFTQLSASQKHVVYIYAFPIAHWLSYFNSSVNPIIYGYFNPNFRQGFKSLVISRRYANGLSEMSHTTRHEKG</sequence>
<feature type="transmembrane region" description="Helical" evidence="13">
    <location>
        <begin position="339"/>
        <end position="365"/>
    </location>
</feature>
<evidence type="ECO:0000256" key="4">
    <source>
        <dbReference type="ARBA" id="ARBA00022989"/>
    </source>
</evidence>
<dbReference type="InterPro" id="IPR005395">
    <property type="entry name" value="NPFF_rcpt"/>
</dbReference>
<feature type="transmembrane region" description="Helical" evidence="13">
    <location>
        <begin position="80"/>
        <end position="101"/>
    </location>
</feature>
<evidence type="ECO:0000256" key="12">
    <source>
        <dbReference type="RuleBase" id="RU000688"/>
    </source>
</evidence>
<evidence type="ECO:0000256" key="8">
    <source>
        <dbReference type="ARBA" id="ARBA00023170"/>
    </source>
</evidence>
<evidence type="ECO:0000256" key="2">
    <source>
        <dbReference type="ARBA" id="ARBA00022475"/>
    </source>
</evidence>
<accession>C3XYR7</accession>
<keyword evidence="3 12" id="KW-0812">Transmembrane</keyword>
<dbReference type="Gene3D" id="1.20.1070.10">
    <property type="entry name" value="Rhodopsin 7-helix transmembrane proteins"/>
    <property type="match status" value="1"/>
</dbReference>
<feature type="domain" description="G-protein coupled receptors family 1 profile" evidence="14">
    <location>
        <begin position="59"/>
        <end position="362"/>
    </location>
</feature>
<evidence type="ECO:0000256" key="9">
    <source>
        <dbReference type="ARBA" id="ARBA00023180"/>
    </source>
</evidence>
<comment type="subcellular location">
    <subcellularLocation>
        <location evidence="1">Cell membrane</location>
        <topology evidence="1">Multi-pass membrane protein</topology>
    </subcellularLocation>
</comment>
<evidence type="ECO:0000256" key="6">
    <source>
        <dbReference type="ARBA" id="ARBA00023136"/>
    </source>
</evidence>
<keyword evidence="9" id="KW-0325">Glycoprotein</keyword>
<dbReference type="PROSITE" id="PS00237">
    <property type="entry name" value="G_PROTEIN_RECEP_F1_1"/>
    <property type="match status" value="1"/>
</dbReference>
<comment type="similarity">
    <text evidence="12">Belongs to the G-protein coupled receptor 1 family.</text>
</comment>
<dbReference type="PANTHER" id="PTHR24241:SF76">
    <property type="entry name" value="NEUROPEPTIDE SIFAMIDE RECEPTOR"/>
    <property type="match status" value="1"/>
</dbReference>
<feature type="transmembrane region" description="Helical" evidence="13">
    <location>
        <begin position="301"/>
        <end position="319"/>
    </location>
</feature>
<dbReference type="PANTHER" id="PTHR24241">
    <property type="entry name" value="NEUROPEPTIDE RECEPTOR-RELATED G-PROTEIN COUPLED RECEPTOR"/>
    <property type="match status" value="1"/>
</dbReference>
<dbReference type="InParanoid" id="C3XYR7"/>
<dbReference type="Pfam" id="PF00001">
    <property type="entry name" value="7tm_1"/>
    <property type="match status" value="2"/>
</dbReference>
<dbReference type="AlphaFoldDB" id="C3XYR7"/>
<feature type="transmembrane region" description="Helical" evidence="13">
    <location>
        <begin position="191"/>
        <end position="210"/>
    </location>
</feature>
<protein>
    <recommendedName>
        <fullName evidence="14">G-protein coupled receptors family 1 profile domain-containing protein</fullName>
    </recommendedName>
</protein>
<comment type="function">
    <text evidence="11">Receptor for NPAF (A-18-F-amide) and NPFF (F-8-F-amide) neuropeptides, also known as morphine-modulating peptides. Can also be activated by a variety of naturally occurring or synthetic FMRF-amide like ligands. This receptor mediates its action by association with G proteins that activate a phosphatidylinositol-calcium second messenger system.</text>
</comment>
<keyword evidence="4 13" id="KW-1133">Transmembrane helix</keyword>
<dbReference type="PRINTS" id="PR01570">
    <property type="entry name" value="NPFFRECEPTOR"/>
</dbReference>
<dbReference type="CDD" id="cd15207">
    <property type="entry name" value="7tmA_NPFFR"/>
    <property type="match status" value="1"/>
</dbReference>
<evidence type="ECO:0000256" key="5">
    <source>
        <dbReference type="ARBA" id="ARBA00023040"/>
    </source>
</evidence>
<evidence type="ECO:0000313" key="15">
    <source>
        <dbReference type="EMBL" id="EEN66952.1"/>
    </source>
</evidence>
<keyword evidence="2" id="KW-1003">Cell membrane</keyword>
<dbReference type="PROSITE" id="PS50262">
    <property type="entry name" value="G_PROTEIN_RECEP_F1_2"/>
    <property type="match status" value="1"/>
</dbReference>
<dbReference type="GO" id="GO:0005886">
    <property type="term" value="C:plasma membrane"/>
    <property type="evidence" value="ECO:0007669"/>
    <property type="project" value="UniProtKB-SubCell"/>
</dbReference>
<keyword evidence="5 12" id="KW-0297">G-protein coupled receptor</keyword>
<dbReference type="SMART" id="SM01381">
    <property type="entry name" value="7TM_GPCR_Srsx"/>
    <property type="match status" value="1"/>
</dbReference>
<proteinExistence type="inferred from homology"/>
<evidence type="ECO:0000256" key="7">
    <source>
        <dbReference type="ARBA" id="ARBA00023157"/>
    </source>
</evidence>
<keyword evidence="7" id="KW-1015">Disulfide bond</keyword>
<dbReference type="GO" id="GO:0008188">
    <property type="term" value="F:neuropeptide receptor activity"/>
    <property type="evidence" value="ECO:0007669"/>
    <property type="project" value="InterPro"/>
</dbReference>
<keyword evidence="8 12" id="KW-0675">Receptor</keyword>
<dbReference type="SUPFAM" id="SSF81321">
    <property type="entry name" value="Family A G protein-coupled receptor-like"/>
    <property type="match status" value="1"/>
</dbReference>
<evidence type="ECO:0000256" key="3">
    <source>
        <dbReference type="ARBA" id="ARBA00022692"/>
    </source>
</evidence>
<feature type="transmembrane region" description="Helical" evidence="13">
    <location>
        <begin position="39"/>
        <end position="68"/>
    </location>
</feature>
<dbReference type="InterPro" id="IPR000276">
    <property type="entry name" value="GPCR_Rhodpsn"/>
</dbReference>
<reference evidence="15" key="1">
    <citation type="journal article" date="2008" name="Nature">
        <title>The amphioxus genome and the evolution of the chordate karyotype.</title>
        <authorList>
            <consortium name="US DOE Joint Genome Institute (JGI-PGF)"/>
            <person name="Putnam N.H."/>
            <person name="Butts T."/>
            <person name="Ferrier D.E.K."/>
            <person name="Furlong R.F."/>
            <person name="Hellsten U."/>
            <person name="Kawashima T."/>
            <person name="Robinson-Rechavi M."/>
            <person name="Shoguchi E."/>
            <person name="Terry A."/>
            <person name="Yu J.-K."/>
            <person name="Benito-Gutierrez E.L."/>
            <person name="Dubchak I."/>
            <person name="Garcia-Fernandez J."/>
            <person name="Gibson-Brown J.J."/>
            <person name="Grigoriev I.V."/>
            <person name="Horton A.C."/>
            <person name="de Jong P.J."/>
            <person name="Jurka J."/>
            <person name="Kapitonov V.V."/>
            <person name="Kohara Y."/>
            <person name="Kuroki Y."/>
            <person name="Lindquist E."/>
            <person name="Lucas S."/>
            <person name="Osoegawa K."/>
            <person name="Pennacchio L.A."/>
            <person name="Salamov A.A."/>
            <person name="Satou Y."/>
            <person name="Sauka-Spengler T."/>
            <person name="Schmutz J."/>
            <person name="Shin-I T."/>
            <person name="Toyoda A."/>
            <person name="Bronner-Fraser M."/>
            <person name="Fujiyama A."/>
            <person name="Holland L.Z."/>
            <person name="Holland P.W.H."/>
            <person name="Satoh N."/>
            <person name="Rokhsar D.S."/>
        </authorList>
    </citation>
    <scope>NUCLEOTIDE SEQUENCE [LARGE SCALE GENOMIC DNA]</scope>
    <source>
        <strain evidence="15">S238N-H82</strain>
        <tissue evidence="15">Testes</tissue>
    </source>
</reference>
<keyword evidence="10 12" id="KW-0807">Transducer</keyword>
<evidence type="ECO:0000256" key="1">
    <source>
        <dbReference type="ARBA" id="ARBA00004651"/>
    </source>
</evidence>
<evidence type="ECO:0000256" key="10">
    <source>
        <dbReference type="ARBA" id="ARBA00023224"/>
    </source>
</evidence>
<feature type="transmembrane region" description="Helical" evidence="13">
    <location>
        <begin position="150"/>
        <end position="170"/>
    </location>
</feature>
<evidence type="ECO:0000256" key="13">
    <source>
        <dbReference type="SAM" id="Phobius"/>
    </source>
</evidence>
<keyword evidence="6 13" id="KW-0472">Membrane</keyword>
<evidence type="ECO:0000256" key="11">
    <source>
        <dbReference type="ARBA" id="ARBA00025478"/>
    </source>
</evidence>
<name>C3XYR7_BRAFL</name>
<evidence type="ECO:0000259" key="14">
    <source>
        <dbReference type="PROSITE" id="PS50262"/>
    </source>
</evidence>
<dbReference type="InterPro" id="IPR017452">
    <property type="entry name" value="GPCR_Rhodpsn_7TM"/>
</dbReference>
<dbReference type="PRINTS" id="PR00237">
    <property type="entry name" value="GPCRRHODOPSN"/>
</dbReference>
<feature type="transmembrane region" description="Helical" evidence="13">
    <location>
        <begin position="248"/>
        <end position="272"/>
    </location>
</feature>
<gene>
    <name evidence="15" type="ORF">BRAFLDRAFT_105609</name>
</gene>